<reference evidence="4 5" key="1">
    <citation type="journal article" date="2023" name="IScience">
        <title>Expanded male sex-determining region conserved during the evolution of homothallism in the green alga Volvox.</title>
        <authorList>
            <person name="Yamamoto K."/>
            <person name="Matsuzaki R."/>
            <person name="Mahakham W."/>
            <person name="Heman W."/>
            <person name="Sekimoto H."/>
            <person name="Kawachi M."/>
            <person name="Minakuchi Y."/>
            <person name="Toyoda A."/>
            <person name="Nozaki H."/>
        </authorList>
    </citation>
    <scope>NUCLEOTIDE SEQUENCE [LARGE SCALE GENOMIC DNA]</scope>
    <source>
        <strain evidence="4 5">NIES-4468</strain>
    </source>
</reference>
<dbReference type="Pfam" id="PF05118">
    <property type="entry name" value="Asp_Arg_Hydrox"/>
    <property type="match status" value="1"/>
</dbReference>
<dbReference type="EMBL" id="BSDZ01000089">
    <property type="protein sequence ID" value="GLI69928.1"/>
    <property type="molecule type" value="Genomic_DNA"/>
</dbReference>
<keyword evidence="5" id="KW-1185">Reference proteome</keyword>
<name>A0ABQ5SKC3_9CHLO</name>
<dbReference type="Proteomes" id="UP001165090">
    <property type="component" value="Unassembled WGS sequence"/>
</dbReference>
<feature type="compositionally biased region" description="Low complexity" evidence="2">
    <location>
        <begin position="293"/>
        <end position="314"/>
    </location>
</feature>
<dbReference type="InterPro" id="IPR015943">
    <property type="entry name" value="WD40/YVTN_repeat-like_dom_sf"/>
</dbReference>
<feature type="region of interest" description="Disordered" evidence="2">
    <location>
        <begin position="281"/>
        <end position="320"/>
    </location>
</feature>
<gene>
    <name evidence="4" type="ORF">VaNZ11_014656</name>
</gene>
<dbReference type="SUPFAM" id="SSF51197">
    <property type="entry name" value="Clavaminate synthase-like"/>
    <property type="match status" value="1"/>
</dbReference>
<dbReference type="InterPro" id="IPR011047">
    <property type="entry name" value="Quinoprotein_ADH-like_sf"/>
</dbReference>
<dbReference type="SUPFAM" id="SSF50998">
    <property type="entry name" value="Quinoprotein alcohol dehydrogenase-like"/>
    <property type="match status" value="1"/>
</dbReference>
<sequence>MKTVWNVIRPHNWHPKTSQEFLVEFDAETGREVNRVHIESRFTHDAVRRGDRVYVANTEMGEVQELHFPDMKLVRGMRLFTLKQHVNTLAPLDDGTVWAVLHNLGKSDAVKIDPNADPRPRVVAEIKEVGLKAHGLVSWRDQFVMLDSENGALVVVDPATGAVRHIWQAPQTADPAKFLKGLCVVDEVAYFGLNVWGPRSNRDSLVNNAELAAVELNTGALLWQRPVQTRGLLNIVAAPGLGEASTYRAMASTGGVAEASFASTTKGSGTSTDTAATILATTHDDGDTGGGTSSASASSKQQQQQQEEQKAAGSGKDGGKARDVLALGINDAEVIAATQQLIDMGYRPKTSGKWASGQPRLDLAVKDSVHSWEAGISLPLMQVNIDKLKELVLGMPDDMWTPERQRRENAAIDGRKDNMNKFKPGVEALYMVFSDQSTEHVYRFPYYDHFKSAIEPLLEQVLGKEDVSKVVRLQFARMKPGTEIKPHKDMGGYAKAAHRIHLPVVTHPNVSFQVCPEAERQALMGRRMSAASTEDCVPIPMAEGMVFELNNRVMHLVLNRSNVKRVQMVVDVAEEPRVPRRLKPGTVCNYDRAIMVCPPENVLPDYSKV</sequence>
<evidence type="ECO:0000256" key="2">
    <source>
        <dbReference type="SAM" id="MobiDB-lite"/>
    </source>
</evidence>
<proteinExistence type="inferred from homology"/>
<evidence type="ECO:0000313" key="5">
    <source>
        <dbReference type="Proteomes" id="UP001165090"/>
    </source>
</evidence>
<protein>
    <recommendedName>
        <fullName evidence="3">Aspartyl/asparaginy/proline hydroxylase domain-containing protein</fullName>
    </recommendedName>
</protein>
<dbReference type="Gene3D" id="2.60.120.330">
    <property type="entry name" value="B-lactam Antibiotic, Isopenicillin N Synthase, Chain"/>
    <property type="match status" value="1"/>
</dbReference>
<dbReference type="InterPro" id="IPR007803">
    <property type="entry name" value="Asp/Arg/Pro-Hydrxlase"/>
</dbReference>
<accession>A0ABQ5SKC3</accession>
<evidence type="ECO:0000313" key="4">
    <source>
        <dbReference type="EMBL" id="GLI69928.1"/>
    </source>
</evidence>
<dbReference type="InterPro" id="IPR027443">
    <property type="entry name" value="IPNS-like_sf"/>
</dbReference>
<comment type="caution">
    <text evidence="4">The sequence shown here is derived from an EMBL/GenBank/DDBJ whole genome shotgun (WGS) entry which is preliminary data.</text>
</comment>
<evidence type="ECO:0000256" key="1">
    <source>
        <dbReference type="ARBA" id="ARBA00007730"/>
    </source>
</evidence>
<evidence type="ECO:0000259" key="3">
    <source>
        <dbReference type="Pfam" id="PF05118"/>
    </source>
</evidence>
<feature type="domain" description="Aspartyl/asparaginy/proline hydroxylase" evidence="3">
    <location>
        <begin position="457"/>
        <end position="573"/>
    </location>
</feature>
<comment type="similarity">
    <text evidence="1">Belongs to the aspartyl/asparaginyl beta-hydroxylase family.</text>
</comment>
<organism evidence="4 5">
    <name type="scientific">Volvox africanus</name>
    <dbReference type="NCBI Taxonomy" id="51714"/>
    <lineage>
        <taxon>Eukaryota</taxon>
        <taxon>Viridiplantae</taxon>
        <taxon>Chlorophyta</taxon>
        <taxon>core chlorophytes</taxon>
        <taxon>Chlorophyceae</taxon>
        <taxon>CS clade</taxon>
        <taxon>Chlamydomonadales</taxon>
        <taxon>Volvocaceae</taxon>
        <taxon>Volvox</taxon>
    </lineage>
</organism>
<dbReference type="Gene3D" id="2.130.10.10">
    <property type="entry name" value="YVTN repeat-like/Quinoprotein amine dehydrogenase"/>
    <property type="match status" value="1"/>
</dbReference>